<evidence type="ECO:0000256" key="1">
    <source>
        <dbReference type="SAM" id="MobiDB-lite"/>
    </source>
</evidence>
<evidence type="ECO:0000313" key="4">
    <source>
        <dbReference type="Proteomes" id="UP001304467"/>
    </source>
</evidence>
<feature type="domain" description="Antirepressor protein C-terminal" evidence="2">
    <location>
        <begin position="129"/>
        <end position="232"/>
    </location>
</feature>
<dbReference type="EMBL" id="JAWRLE010000049">
    <property type="protein sequence ID" value="MEB2582352.1"/>
    <property type="molecule type" value="Genomic_DNA"/>
</dbReference>
<dbReference type="Proteomes" id="UP001304467">
    <property type="component" value="Unassembled WGS sequence"/>
</dbReference>
<dbReference type="InterPro" id="IPR014054">
    <property type="entry name" value="Phage_regulatory_Rha"/>
</dbReference>
<accession>A0ABU5WTM8</accession>
<proteinExistence type="predicted"/>
<comment type="caution">
    <text evidence="3">The sequence shown here is derived from an EMBL/GenBank/DDBJ whole genome shotgun (WGS) entry which is preliminary data.</text>
</comment>
<sequence>MGALIFGGSDAALRMTSQEIADLVEKRHDNVKRTIESLADQGVIVRPQIEDEPGNDAMGRPRITQVYVFTGERGKRDSIVVVAQLSPQFTARLVDRWQELESGAAALPKTLPEALRLAADLADQKAKAEEALAIAAPKVETYERISDAEGSMCIRDAASSLQMQPSKLTAWLSANGWIYHRAGKSGWLAYHDKQQAGYLVHKSTPYTDRVTGDERVSEQVRITMRGLTRLGELVPRDQGRMRRASGYTNREHRGSAHH</sequence>
<organism evidence="3 4">
    <name type="scientific">Burkholderia anthinoferrum</name>
    <dbReference type="NCBI Taxonomy" id="3090833"/>
    <lineage>
        <taxon>Bacteria</taxon>
        <taxon>Pseudomonadati</taxon>
        <taxon>Pseudomonadota</taxon>
        <taxon>Betaproteobacteria</taxon>
        <taxon>Burkholderiales</taxon>
        <taxon>Burkholderiaceae</taxon>
        <taxon>Burkholderia</taxon>
    </lineage>
</organism>
<feature type="region of interest" description="Disordered" evidence="1">
    <location>
        <begin position="238"/>
        <end position="258"/>
    </location>
</feature>
<keyword evidence="4" id="KW-1185">Reference proteome</keyword>
<dbReference type="InterPro" id="IPR005039">
    <property type="entry name" value="Ant_C"/>
</dbReference>
<dbReference type="RefSeq" id="WP_104012171.1">
    <property type="nucleotide sequence ID" value="NZ_JAWRKY010000001.1"/>
</dbReference>
<name>A0ABU5WTM8_9BURK</name>
<evidence type="ECO:0000259" key="2">
    <source>
        <dbReference type="Pfam" id="PF03374"/>
    </source>
</evidence>
<dbReference type="Pfam" id="PF09669">
    <property type="entry name" value="Phage_pRha"/>
    <property type="match status" value="1"/>
</dbReference>
<evidence type="ECO:0000313" key="3">
    <source>
        <dbReference type="EMBL" id="MEB2582352.1"/>
    </source>
</evidence>
<reference evidence="3 4" key="1">
    <citation type="journal article" date="2023" name="Front. Microbiol.">
        <title>Genomic analyses of Burkholderia respiratory isolates indicates two evolutionarily distinct B. anthina clades.</title>
        <authorList>
            <person name="Pham A."/>
            <person name="Volmer J.G."/>
            <person name="Chambers D.C."/>
            <person name="Smith D.J."/>
            <person name="Reid D.W."/>
            <person name="Burr L."/>
            <person name="Wells T.J."/>
        </authorList>
    </citation>
    <scope>NUCLEOTIDE SEQUENCE [LARGE SCALE GENOMIC DNA]</scope>
    <source>
        <strain evidence="3 4">BCCIQ07A</strain>
    </source>
</reference>
<protein>
    <submittedName>
        <fullName evidence="3">Phage antirepressor KilAC domain-containing protein</fullName>
    </submittedName>
</protein>
<gene>
    <name evidence="3" type="ORF">SB593_25745</name>
</gene>
<dbReference type="Pfam" id="PF03374">
    <property type="entry name" value="ANT"/>
    <property type="match status" value="1"/>
</dbReference>
<feature type="compositionally biased region" description="Basic and acidic residues" evidence="1">
    <location>
        <begin position="249"/>
        <end position="258"/>
    </location>
</feature>